<feature type="region of interest" description="Disordered" evidence="1">
    <location>
        <begin position="60"/>
        <end position="115"/>
    </location>
</feature>
<dbReference type="EMBL" id="PP968023">
    <property type="protein sequence ID" value="XCN29341.1"/>
    <property type="molecule type" value="Genomic_RNA"/>
</dbReference>
<organism evidence="2">
    <name type="scientific">Hermetia illucens sigma-like virus 1</name>
    <dbReference type="NCBI Taxonomy" id="3139867"/>
    <lineage>
        <taxon>Viruses</taxon>
        <taxon>Riboviria</taxon>
        <taxon>Orthornavirae</taxon>
        <taxon>Negarnaviricota</taxon>
        <taxon>Haploviricotina</taxon>
        <taxon>Monjiviricetes</taxon>
        <taxon>Mononegavirales</taxon>
        <taxon>Rhabdoviridae</taxon>
        <taxon>Alpharhabdovirinae</taxon>
        <taxon>Sigmavirus</taxon>
    </lineage>
</organism>
<feature type="region of interest" description="Disordered" evidence="1">
    <location>
        <begin position="1"/>
        <end position="35"/>
    </location>
</feature>
<feature type="region of interest" description="Disordered" evidence="1">
    <location>
        <begin position="224"/>
        <end position="247"/>
    </location>
</feature>
<protein>
    <submittedName>
        <fullName evidence="2">P protein</fullName>
    </submittedName>
</protein>
<reference evidence="2" key="1">
    <citation type="submission" date="2024-06" db="EMBL/GenBank/DDBJ databases">
        <title>Detection of known and novel virus sequences in the black solider fly and expression of host antiviral pathways.</title>
        <authorList>
            <person name="Walt H.K."/>
        </authorList>
    </citation>
    <scope>NUCLEOTIDE SEQUENCE</scope>
    <source>
        <strain evidence="2">HiSv1_gcl5_c</strain>
    </source>
</reference>
<evidence type="ECO:0000256" key="1">
    <source>
        <dbReference type="SAM" id="MobiDB-lite"/>
    </source>
</evidence>
<feature type="compositionally biased region" description="Low complexity" evidence="1">
    <location>
        <begin position="93"/>
        <end position="103"/>
    </location>
</feature>
<sequence>MNKSNFMNHEKNSTVPFKMSDLNPRKESRSRFTDKLRGMEASGAFDEAVNRVEEEGSLFVPAIDKNKNENPKNPTSEGTEETDEDVCQISLPEEMTTENSNSSEESEEEGGAKAAGLEYMKNPAKIIPKAESDDEEEERFSSPIGKDLDIMNHPKKSQAILESYGSVKQNYKIDLTFIDSKEKEELVKNEFIKFARMLYDQDFPSDLNLEFKLTSNKTMYKFSEEKEITSENPNNQRSQSKNIDNQKIVNLEESTKHELTSSKLVIEDKKQDNYEIMKKSPLVLQLEKGIIYNGLKNKRLVLRISINTTGFSIEDLLFVFKEPSLIPSKLEVAIIQVLKSQKKFPIYNQLYNLYKPTLMK</sequence>
<proteinExistence type="predicted"/>
<evidence type="ECO:0000313" key="2">
    <source>
        <dbReference type="EMBL" id="XCN29341.1"/>
    </source>
</evidence>
<name>A0AAU8L1I3_9RHAB</name>
<feature type="compositionally biased region" description="Polar residues" evidence="1">
    <location>
        <begin position="230"/>
        <end position="247"/>
    </location>
</feature>
<feature type="compositionally biased region" description="Basic and acidic residues" evidence="1">
    <location>
        <begin position="23"/>
        <end position="35"/>
    </location>
</feature>
<accession>A0AAU8L1I3</accession>